<evidence type="ECO:0000313" key="2">
    <source>
        <dbReference type="Proteomes" id="UP000195106"/>
    </source>
</evidence>
<dbReference type="EMBL" id="MDHJ01000001">
    <property type="protein sequence ID" value="OUE09108.1"/>
    <property type="molecule type" value="Genomic_DNA"/>
</dbReference>
<dbReference type="Proteomes" id="UP000195106">
    <property type="component" value="Unassembled WGS sequence"/>
</dbReference>
<accession>A0A251XVC2</accession>
<evidence type="ECO:0000313" key="1">
    <source>
        <dbReference type="EMBL" id="OUE09108.1"/>
    </source>
</evidence>
<name>A0A251XVC2_9MICO</name>
<gene>
    <name evidence="1" type="ORF">CMsap09_09200</name>
</gene>
<reference evidence="1 2" key="1">
    <citation type="submission" date="2016-08" db="EMBL/GenBank/DDBJ databases">
        <title>Genome sequence of Clavibacter michiganensis spp. strain CASJ009.</title>
        <authorList>
            <person name="Thapa S.P."/>
            <person name="Coaker G."/>
        </authorList>
    </citation>
    <scope>NUCLEOTIDE SEQUENCE [LARGE SCALE GENOMIC DNA]</scope>
    <source>
        <strain evidence="1">CASJ009</strain>
    </source>
</reference>
<protein>
    <submittedName>
        <fullName evidence="1">Uncharacterized protein</fullName>
    </submittedName>
</protein>
<proteinExistence type="predicted"/>
<comment type="caution">
    <text evidence="1">The sequence shown here is derived from an EMBL/GenBank/DDBJ whole genome shotgun (WGS) entry which is preliminary data.</text>
</comment>
<sequence>MAGGGGSGDDGSTLTITGGTLVVDAEGDGLDSNGSATISGGTVVVNGPEGSGNGALDVNGTLDVSAGTLLAAGSSGMVVSPATTSTQGWISATLDSTYDAGTTVQILDADGTVVASFEASKSFGNIVYSSDAITTGESYSVAIGGTVSGASTGGLAASGDATGAAASVTVTAGEAATGGMGGR</sequence>
<dbReference type="AlphaFoldDB" id="A0A251XVC2"/>
<organism evidence="1 2">
    <name type="scientific">Clavibacter michiganensis</name>
    <dbReference type="NCBI Taxonomy" id="28447"/>
    <lineage>
        <taxon>Bacteria</taxon>
        <taxon>Bacillati</taxon>
        <taxon>Actinomycetota</taxon>
        <taxon>Actinomycetes</taxon>
        <taxon>Micrococcales</taxon>
        <taxon>Microbacteriaceae</taxon>
        <taxon>Clavibacter</taxon>
    </lineage>
</organism>